<dbReference type="EMBL" id="JAHXZJ010000002">
    <property type="protein sequence ID" value="KAH0564163.1"/>
    <property type="molecule type" value="Genomic_DNA"/>
</dbReference>
<keyword evidence="2" id="KW-1185">Reference proteome</keyword>
<organism evidence="1 2">
    <name type="scientific">Cotesia glomerata</name>
    <name type="common">Lepidopteran parasitic wasp</name>
    <name type="synonym">Apanteles glomeratus</name>
    <dbReference type="NCBI Taxonomy" id="32391"/>
    <lineage>
        <taxon>Eukaryota</taxon>
        <taxon>Metazoa</taxon>
        <taxon>Ecdysozoa</taxon>
        <taxon>Arthropoda</taxon>
        <taxon>Hexapoda</taxon>
        <taxon>Insecta</taxon>
        <taxon>Pterygota</taxon>
        <taxon>Neoptera</taxon>
        <taxon>Endopterygota</taxon>
        <taxon>Hymenoptera</taxon>
        <taxon>Apocrita</taxon>
        <taxon>Ichneumonoidea</taxon>
        <taxon>Braconidae</taxon>
        <taxon>Microgastrinae</taxon>
        <taxon>Cotesia</taxon>
    </lineage>
</organism>
<proteinExistence type="predicted"/>
<evidence type="ECO:0000313" key="1">
    <source>
        <dbReference type="EMBL" id="KAH0564163.1"/>
    </source>
</evidence>
<dbReference type="Proteomes" id="UP000826195">
    <property type="component" value="Unassembled WGS sequence"/>
</dbReference>
<evidence type="ECO:0000313" key="2">
    <source>
        <dbReference type="Proteomes" id="UP000826195"/>
    </source>
</evidence>
<comment type="caution">
    <text evidence="1">The sequence shown here is derived from an EMBL/GenBank/DDBJ whole genome shotgun (WGS) entry which is preliminary data.</text>
</comment>
<gene>
    <name evidence="1" type="ORF">KQX54_009877</name>
</gene>
<reference evidence="1 2" key="1">
    <citation type="journal article" date="2021" name="J. Hered.">
        <title>A chromosome-level genome assembly of the parasitoid wasp, Cotesia glomerata (Hymenoptera: Braconidae).</title>
        <authorList>
            <person name="Pinto B.J."/>
            <person name="Weis J.J."/>
            <person name="Gamble T."/>
            <person name="Ode P.J."/>
            <person name="Paul R."/>
            <person name="Zaspel J.M."/>
        </authorList>
    </citation>
    <scope>NUCLEOTIDE SEQUENCE [LARGE SCALE GENOMIC DNA]</scope>
    <source>
        <strain evidence="1">CgM1</strain>
    </source>
</reference>
<accession>A0AAV7J0G4</accession>
<protein>
    <submittedName>
        <fullName evidence="1">Uncharacterized protein</fullName>
    </submittedName>
</protein>
<name>A0AAV7J0G4_COTGL</name>
<sequence length="84" mass="9081">MGENKEPRDRYLDRERKVEGCHRSRGSTLQGRSFGCGGIVCSGIAGWPAGGATPITTELPHHWTAASLARDKNRDALPHAHACT</sequence>
<dbReference type="AlphaFoldDB" id="A0AAV7J0G4"/>